<dbReference type="AlphaFoldDB" id="G4CJK1"/>
<dbReference type="Proteomes" id="UP000003019">
    <property type="component" value="Unassembled WGS sequence"/>
</dbReference>
<dbReference type="InterPro" id="IPR002696">
    <property type="entry name" value="Membr_insert_effic_factor_YidD"/>
</dbReference>
<gene>
    <name evidence="1" type="ORF">HMPREF9371_1791</name>
</gene>
<evidence type="ECO:0008006" key="3">
    <source>
        <dbReference type="Google" id="ProtNLM"/>
    </source>
</evidence>
<organism evidence="1 2">
    <name type="scientific">Neisseria shayeganii 871</name>
    <dbReference type="NCBI Taxonomy" id="1032488"/>
    <lineage>
        <taxon>Bacteria</taxon>
        <taxon>Pseudomonadati</taxon>
        <taxon>Pseudomonadota</taxon>
        <taxon>Betaproteobacteria</taxon>
        <taxon>Neisseriales</taxon>
        <taxon>Neisseriaceae</taxon>
        <taxon>Neisseria</taxon>
    </lineage>
</organism>
<accession>G4CJK1</accession>
<dbReference type="NCBIfam" id="TIGR00278">
    <property type="entry name" value="membrane protein insertion efficiency factor YidD"/>
    <property type="match status" value="1"/>
</dbReference>
<evidence type="ECO:0000313" key="1">
    <source>
        <dbReference type="EMBL" id="EGY52052.1"/>
    </source>
</evidence>
<dbReference type="STRING" id="1032488.HMPREF9371_1791"/>
<dbReference type="SMART" id="SM01234">
    <property type="entry name" value="Haemolytic"/>
    <property type="match status" value="1"/>
</dbReference>
<evidence type="ECO:0000313" key="2">
    <source>
        <dbReference type="Proteomes" id="UP000003019"/>
    </source>
</evidence>
<dbReference type="RefSeq" id="WP_009119480.1">
    <property type="nucleotide sequence ID" value="NZ_JH164926.1"/>
</dbReference>
<reference evidence="1 2" key="1">
    <citation type="submission" date="2011-05" db="EMBL/GenBank/DDBJ databases">
        <authorList>
            <person name="Muzny D."/>
            <person name="Qin X."/>
            <person name="Deng J."/>
            <person name="Jiang H."/>
            <person name="Liu Y."/>
            <person name="Qu J."/>
            <person name="Song X.-Z."/>
            <person name="Zhang L."/>
            <person name="Thornton R."/>
            <person name="Coyle M."/>
            <person name="Francisco L."/>
            <person name="Jackson L."/>
            <person name="Javaid M."/>
            <person name="Korchina V."/>
            <person name="Kovar C."/>
            <person name="Mata R."/>
            <person name="Mathew T."/>
            <person name="Ngo R."/>
            <person name="Nguyen L."/>
            <person name="Nguyen N."/>
            <person name="Okwuonu G."/>
            <person name="Ongeri F."/>
            <person name="Pham C."/>
            <person name="Simmons D."/>
            <person name="Wilczek-Boney K."/>
            <person name="Hale W."/>
            <person name="Jakkamsetti A."/>
            <person name="Pham P."/>
            <person name="Ruth R."/>
            <person name="San Lucas F."/>
            <person name="Warren J."/>
            <person name="Zhang J."/>
            <person name="Zhao Z."/>
            <person name="Zhou C."/>
            <person name="Zhu D."/>
            <person name="Lee S."/>
            <person name="Bess C."/>
            <person name="Blankenburg K."/>
            <person name="Forbes L."/>
            <person name="Fu Q."/>
            <person name="Gubbala S."/>
            <person name="Hirani K."/>
            <person name="Jayaseelan J.C."/>
            <person name="Lara F."/>
            <person name="Munidasa M."/>
            <person name="Palculict T."/>
            <person name="Patil S."/>
            <person name="Pu L.-L."/>
            <person name="Saada N."/>
            <person name="Tang L."/>
            <person name="Weissenberger G."/>
            <person name="Zhu Y."/>
            <person name="Hemphill L."/>
            <person name="Shang Y."/>
            <person name="Youmans B."/>
            <person name="Ayvaz T."/>
            <person name="Ross M."/>
            <person name="Santibanez J."/>
            <person name="Aqrawi P."/>
            <person name="Gross S."/>
            <person name="Joshi V."/>
            <person name="Fowler G."/>
            <person name="Nazareth L."/>
            <person name="Reid J."/>
            <person name="Worley K."/>
            <person name="Petrosino J."/>
            <person name="Highlander S."/>
            <person name="Gibbs R."/>
        </authorList>
    </citation>
    <scope>NUCLEOTIDE SEQUENCE [LARGE SCALE GENOMIC DNA]</scope>
    <source>
        <strain evidence="1 2">871</strain>
    </source>
</reference>
<dbReference type="PATRIC" id="fig|1032488.3.peg.1698"/>
<sequence>MPMPQPFTAAALAAIRAYQRHLSPRKGYGCPHRLLHGGSGCSGVGYRLIRRYGLLHGWLPLRRRFARCRAARNELCRRTGPAYHQRGDCDCVPDADIDFHACRHTDCGGRFTKWLSCCECLQCCDACDWERKEKKRKQNQGFPADILID</sequence>
<comment type="caution">
    <text evidence="1">The sequence shown here is derived from an EMBL/GenBank/DDBJ whole genome shotgun (WGS) entry which is preliminary data.</text>
</comment>
<proteinExistence type="predicted"/>
<dbReference type="HOGENOM" id="CLU_1747681_0_0_4"/>
<keyword evidence="2" id="KW-1185">Reference proteome</keyword>
<name>G4CJK1_9NEIS</name>
<dbReference type="EMBL" id="AGAY01000061">
    <property type="protein sequence ID" value="EGY52052.1"/>
    <property type="molecule type" value="Genomic_DNA"/>
</dbReference>
<protein>
    <recommendedName>
        <fullName evidence="3">Membrane protein insertion efficiency factor YidD</fullName>
    </recommendedName>
</protein>
<dbReference type="OrthoDB" id="6629784at2"/>